<feature type="compositionally biased region" description="Basic and acidic residues" evidence="6">
    <location>
        <begin position="188"/>
        <end position="203"/>
    </location>
</feature>
<accession>A0A452YPY8</accession>
<keyword evidence="9" id="KW-1185">Reference proteome</keyword>
<feature type="compositionally biased region" description="Low complexity" evidence="6">
    <location>
        <begin position="269"/>
        <end position="283"/>
    </location>
</feature>
<reference evidence="8" key="4">
    <citation type="submission" date="2019-03" db="UniProtKB">
        <authorList>
            <consortium name="EnsemblPlants"/>
        </authorList>
    </citation>
    <scope>IDENTIFICATION</scope>
</reference>
<feature type="compositionally biased region" description="Basic and acidic residues" evidence="6">
    <location>
        <begin position="1308"/>
        <end position="1320"/>
    </location>
</feature>
<reference evidence="9" key="1">
    <citation type="journal article" date="2014" name="Science">
        <title>Ancient hybridizations among the ancestral genomes of bread wheat.</title>
        <authorList>
            <consortium name="International Wheat Genome Sequencing Consortium,"/>
            <person name="Marcussen T."/>
            <person name="Sandve S.R."/>
            <person name="Heier L."/>
            <person name="Spannagl M."/>
            <person name="Pfeifer M."/>
            <person name="Jakobsen K.S."/>
            <person name="Wulff B.B."/>
            <person name="Steuernagel B."/>
            <person name="Mayer K.F."/>
            <person name="Olsen O.A."/>
        </authorList>
    </citation>
    <scope>NUCLEOTIDE SEQUENCE [LARGE SCALE GENOMIC DNA]</scope>
    <source>
        <strain evidence="9">cv. AL8/78</strain>
    </source>
</reference>
<feature type="region of interest" description="Disordered" evidence="6">
    <location>
        <begin position="723"/>
        <end position="813"/>
    </location>
</feature>
<feature type="region of interest" description="Disordered" evidence="6">
    <location>
        <begin position="136"/>
        <end position="208"/>
    </location>
</feature>
<dbReference type="InterPro" id="IPR049914">
    <property type="entry name" value="PHD1-3/5-6"/>
</dbReference>
<dbReference type="Gene3D" id="3.30.40.10">
    <property type="entry name" value="Zinc/RING finger domain, C3HC4 (zinc finger)"/>
    <property type="match status" value="1"/>
</dbReference>
<dbReference type="Pfam" id="PF23121">
    <property type="entry name" value="SPOC_AIPP2"/>
    <property type="match status" value="1"/>
</dbReference>
<proteinExistence type="predicted"/>
<feature type="region of interest" description="Disordered" evidence="6">
    <location>
        <begin position="501"/>
        <end position="520"/>
    </location>
</feature>
<dbReference type="EnsemblPlants" id="AET1Gv20495600.22">
    <property type="protein sequence ID" value="AET1Gv20495600.22"/>
    <property type="gene ID" value="AET1Gv20495600"/>
</dbReference>
<dbReference type="STRING" id="200361.A0A452YPY8"/>
<feature type="compositionally biased region" description="Basic and acidic residues" evidence="6">
    <location>
        <begin position="666"/>
        <end position="677"/>
    </location>
</feature>
<feature type="region of interest" description="Disordered" evidence="6">
    <location>
        <begin position="597"/>
        <end position="700"/>
    </location>
</feature>
<feature type="region of interest" description="Disordered" evidence="6">
    <location>
        <begin position="1515"/>
        <end position="1541"/>
    </location>
</feature>
<feature type="compositionally biased region" description="Low complexity" evidence="6">
    <location>
        <begin position="792"/>
        <end position="806"/>
    </location>
</feature>
<evidence type="ECO:0000256" key="1">
    <source>
        <dbReference type="ARBA" id="ARBA00022723"/>
    </source>
</evidence>
<feature type="region of interest" description="Disordered" evidence="6">
    <location>
        <begin position="243"/>
        <end position="368"/>
    </location>
</feature>
<feature type="region of interest" description="Disordered" evidence="6">
    <location>
        <begin position="1299"/>
        <end position="1326"/>
    </location>
</feature>
<feature type="compositionally biased region" description="Polar residues" evidence="6">
    <location>
        <begin position="355"/>
        <end position="368"/>
    </location>
</feature>
<evidence type="ECO:0000256" key="6">
    <source>
        <dbReference type="SAM" id="MobiDB-lite"/>
    </source>
</evidence>
<dbReference type="PANTHER" id="PTHR33304">
    <property type="match status" value="1"/>
</dbReference>
<dbReference type="GO" id="GO:0034244">
    <property type="term" value="P:negative regulation of transcription elongation by RNA polymerase II"/>
    <property type="evidence" value="ECO:0007669"/>
    <property type="project" value="InterPro"/>
</dbReference>
<dbReference type="GO" id="GO:0140566">
    <property type="term" value="F:histone reader activity"/>
    <property type="evidence" value="ECO:0007669"/>
    <property type="project" value="InterPro"/>
</dbReference>
<reference evidence="9" key="2">
    <citation type="journal article" date="2017" name="Nat. Plants">
        <title>The Aegilops tauschii genome reveals multiple impacts of transposons.</title>
        <authorList>
            <person name="Zhao G."/>
            <person name="Zou C."/>
            <person name="Li K."/>
            <person name="Wang K."/>
            <person name="Li T."/>
            <person name="Gao L."/>
            <person name="Zhang X."/>
            <person name="Wang H."/>
            <person name="Yang Z."/>
            <person name="Liu X."/>
            <person name="Jiang W."/>
            <person name="Mao L."/>
            <person name="Kong X."/>
            <person name="Jiao Y."/>
            <person name="Jia J."/>
        </authorList>
    </citation>
    <scope>NUCLEOTIDE SEQUENCE [LARGE SCALE GENOMIC DNA]</scope>
    <source>
        <strain evidence="9">cv. AL8/78</strain>
    </source>
</reference>
<evidence type="ECO:0000256" key="4">
    <source>
        <dbReference type="ARBA" id="ARBA00023015"/>
    </source>
</evidence>
<evidence type="ECO:0000256" key="3">
    <source>
        <dbReference type="ARBA" id="ARBA00022833"/>
    </source>
</evidence>
<keyword evidence="4" id="KW-0805">Transcription regulation</keyword>
<name>A0A452YPY8_AEGTS</name>
<keyword evidence="1" id="KW-0479">Metal-binding</keyword>
<sequence>SPRSARGRWGGPRHMRAPQDRERTMRDLYDRTRHKDLALLEESNKEQRGGGAGRAEDSEQRGVAPKIEDKPTIRKRPVPSDGPHVKAESGTCNVCSAPCSSCLHRDLAPVDSNMDCGSSQTCCARSESRTNLLVRSGKGLRTKGGENDDELSATSSHASYSENGGHKAMARSIAADSEVNMPAKRRRLLSDTRSPREECHDDSNSCVTGTSAASKLLLDKKKDKLSTSASSRDLTVKDYKDKNIAGPNRLRNSLVEESTEKKRSDVHIAPPSSSDRSAPADSPTFMTKKLLRTQSSVSASQGLSPKKSSQGLGNSQDNLVQQPSEKVPNNDMDHSPGGKLSRPVIGGDKHDMVASCSTSSKNKIKAGSSSTELETGTCCTRNGSQEHTDILSDDFAKRNDNVQQDQNQGLPTDKASDKELNTQNDAMIECGNSESLIDVNVCDICGDVGREYLLATCTRCLEGAEHTYCMRVKLDKVPDGEWLCEECQLNEDRIKTRGNRAASTVDISNGKNQDSESMSNPKTLQTALTNLGAQQIASGTPVTDHLSGNVKLHSGSTDTTEARQVKCASPNAGRLDAKSKNFGSMANRKRLEIVISDTETRPPTCGTPSAGRLGKKYESSEDLSNHKKLRIATDMELPMSSEGLLSPPKSSKRHAENASSSNPRPFKTESPRKHDIFSHQNSFKKSNKGNLKPPNNAPVKGVQAVKSSMTLSRSYSLGSLANAKASVPSPRGPLSKQLSFNNSKSEPKVKQLAEGVASKLKPIKHSPIDVREKGPMRKLMKSESFKREGSVSKDSSSLKQNKSSLLSRDEKPRMLKLMSDKSFLERRPSFILQKPPLSPRPDSSVKSGDRKVDQDNPRPGPSILKTSKKPGNIEKKQTSALFNSEKRGIAIHQTSTGVVSSKDADTVKTSDPLLPVENVNKDNDCVGEASLILRKNDNKMSTNPEVLSTPLAMTCETDLQSMVPRASASEDLTPNVGQCQPLAMTSESQIMVSRASSSEELTPNVGQCQPLAMTSESDLPSMVPRESASEDLTPNVGQCQQEVLGNTEHKSIKSAEEVQAAEDILPESPHDPLMAQKLCAPENKLSEPNLKHQDSFDQLPTLGNLSRTLVIPEQTSIWQGIFEVSRTGISSELYDGIQAHLSTCTSSKALEVVKQLPQRIRLIEVPRSSWPHRFKEVQPSEDNIALFFFAQDVESYERYGKLLEKLLVEDLCLTTNINGVELLILSSDNLPEKIQRWNGFLYFWGVFYARKANSSTELVVKNPCPLVSTTEPFDKPVCSPKVPQSLGIDLNQCPDDELYDSPVSLGSETEKSGASEDHKTLMGSTNGNENLDACEIHHQETAVTREIVLGSGTAVVCETYIPMGSGVHNMKLEYPSDTTGGSGTEGRDSMKDEESFSLNEAPCYVERHVDASRSMPDNILAKKKALTSLTEVSLQHRSESILKADFVLHDSESSYKRQKIVNGDEQLPSERLSKIHSLPAGWRTPFDDSRYAYKGLSDLGSTTKAISDQVVHVLSSDDEGSPEHTTMNKSPLKAEQGSSSPLLSLSLSTAAKTRKLASSDAGDDRSLSLSLGLPLPGVAKGNQALEIKQFLPEKPGINTSFHL</sequence>
<organism evidence="8 9">
    <name type="scientific">Aegilops tauschii subsp. strangulata</name>
    <name type="common">Goatgrass</name>
    <dbReference type="NCBI Taxonomy" id="200361"/>
    <lineage>
        <taxon>Eukaryota</taxon>
        <taxon>Viridiplantae</taxon>
        <taxon>Streptophyta</taxon>
        <taxon>Embryophyta</taxon>
        <taxon>Tracheophyta</taxon>
        <taxon>Spermatophyta</taxon>
        <taxon>Magnoliopsida</taxon>
        <taxon>Liliopsida</taxon>
        <taxon>Poales</taxon>
        <taxon>Poaceae</taxon>
        <taxon>BOP clade</taxon>
        <taxon>Pooideae</taxon>
        <taxon>Triticodae</taxon>
        <taxon>Triticeae</taxon>
        <taxon>Triticinae</taxon>
        <taxon>Aegilops</taxon>
    </lineage>
</organism>
<dbReference type="InterPro" id="IPR013083">
    <property type="entry name" value="Znf_RING/FYVE/PHD"/>
</dbReference>
<feature type="compositionally biased region" description="Basic and acidic residues" evidence="6">
    <location>
        <begin position="847"/>
        <end position="856"/>
    </location>
</feature>
<evidence type="ECO:0000256" key="5">
    <source>
        <dbReference type="ARBA" id="ARBA00023163"/>
    </source>
</evidence>
<dbReference type="GO" id="GO:0008270">
    <property type="term" value="F:zinc ion binding"/>
    <property type="evidence" value="ECO:0007669"/>
    <property type="project" value="UniProtKB-KW"/>
</dbReference>
<dbReference type="SUPFAM" id="SSF57903">
    <property type="entry name" value="FYVE/PHD zinc finger"/>
    <property type="match status" value="1"/>
</dbReference>
<feature type="compositionally biased region" description="Basic and acidic residues" evidence="6">
    <location>
        <begin position="17"/>
        <end position="72"/>
    </location>
</feature>
<dbReference type="PANTHER" id="PTHR33304:SF9">
    <property type="entry name" value="RING_FYVE_PHD ZINC FINGER SUPERFAMILY PROTEIN"/>
    <property type="match status" value="1"/>
</dbReference>
<keyword evidence="5" id="KW-0804">Transcription</keyword>
<keyword evidence="2" id="KW-0863">Zinc-finger</keyword>
<feature type="region of interest" description="Disordered" evidence="6">
    <location>
        <begin position="826"/>
        <end position="875"/>
    </location>
</feature>
<feature type="compositionally biased region" description="Basic and acidic residues" evidence="6">
    <location>
        <begin position="615"/>
        <end position="625"/>
    </location>
</feature>
<dbReference type="InterPro" id="IPR011011">
    <property type="entry name" value="Znf_FYVE_PHD"/>
</dbReference>
<dbReference type="Proteomes" id="UP000015105">
    <property type="component" value="Chromosome 1D"/>
</dbReference>
<dbReference type="Gramene" id="AET1Gv20495600.22">
    <property type="protein sequence ID" value="AET1Gv20495600.22"/>
    <property type="gene ID" value="AET1Gv20495600"/>
</dbReference>
<feature type="compositionally biased region" description="Basic and acidic residues" evidence="6">
    <location>
        <begin position="766"/>
        <end position="791"/>
    </location>
</feature>
<feature type="region of interest" description="Disordered" evidence="6">
    <location>
        <begin position="1"/>
        <end position="90"/>
    </location>
</feature>
<feature type="domain" description="AIPP2-like SPOC-like" evidence="7">
    <location>
        <begin position="1118"/>
        <end position="1247"/>
    </location>
</feature>
<protein>
    <recommendedName>
        <fullName evidence="7">AIPP2-like SPOC-like domain-containing protein</fullName>
    </recommendedName>
</protein>
<keyword evidence="3" id="KW-0862">Zinc</keyword>
<feature type="compositionally biased region" description="Polar residues" evidence="6">
    <location>
        <begin position="152"/>
        <end position="162"/>
    </location>
</feature>
<feature type="compositionally biased region" description="Polar residues" evidence="6">
    <location>
        <begin position="292"/>
        <end position="324"/>
    </location>
</feature>
<evidence type="ECO:0000259" key="7">
    <source>
        <dbReference type="Pfam" id="PF23121"/>
    </source>
</evidence>
<reference evidence="8" key="5">
    <citation type="journal article" date="2021" name="G3 (Bethesda)">
        <title>Aegilops tauschii genome assembly Aet v5.0 features greater sequence contiguity and improved annotation.</title>
        <authorList>
            <person name="Wang L."/>
            <person name="Zhu T."/>
            <person name="Rodriguez J.C."/>
            <person name="Deal K.R."/>
            <person name="Dubcovsky J."/>
            <person name="McGuire P.E."/>
            <person name="Lux T."/>
            <person name="Spannagl M."/>
            <person name="Mayer K.F.X."/>
            <person name="Baldrich P."/>
            <person name="Meyers B.C."/>
            <person name="Huo N."/>
            <person name="Gu Y.Q."/>
            <person name="Zhou H."/>
            <person name="Devos K.M."/>
            <person name="Bennetzen J.L."/>
            <person name="Unver T."/>
            <person name="Budak H."/>
            <person name="Gulick P.J."/>
            <person name="Galiba G."/>
            <person name="Kalapos B."/>
            <person name="Nelson D.R."/>
            <person name="Li P."/>
            <person name="You F.M."/>
            <person name="Luo M.C."/>
            <person name="Dvorak J."/>
        </authorList>
    </citation>
    <scope>NUCLEOTIDE SEQUENCE [LARGE SCALE GENOMIC DNA]</scope>
    <source>
        <strain evidence="8">cv. AL8/78</strain>
    </source>
</reference>
<reference evidence="8" key="3">
    <citation type="journal article" date="2017" name="Nature">
        <title>Genome sequence of the progenitor of the wheat D genome Aegilops tauschii.</title>
        <authorList>
            <person name="Luo M.C."/>
            <person name="Gu Y.Q."/>
            <person name="Puiu D."/>
            <person name="Wang H."/>
            <person name="Twardziok S.O."/>
            <person name="Deal K.R."/>
            <person name="Huo N."/>
            <person name="Zhu T."/>
            <person name="Wang L."/>
            <person name="Wang Y."/>
            <person name="McGuire P.E."/>
            <person name="Liu S."/>
            <person name="Long H."/>
            <person name="Ramasamy R.K."/>
            <person name="Rodriguez J.C."/>
            <person name="Van S.L."/>
            <person name="Yuan L."/>
            <person name="Wang Z."/>
            <person name="Xia Z."/>
            <person name="Xiao L."/>
            <person name="Anderson O.D."/>
            <person name="Ouyang S."/>
            <person name="Liang Y."/>
            <person name="Zimin A.V."/>
            <person name="Pertea G."/>
            <person name="Qi P."/>
            <person name="Bennetzen J.L."/>
            <person name="Dai X."/>
            <person name="Dawson M.W."/>
            <person name="Muller H.G."/>
            <person name="Kugler K."/>
            <person name="Rivarola-Duarte L."/>
            <person name="Spannagl M."/>
            <person name="Mayer K.F.X."/>
            <person name="Lu F.H."/>
            <person name="Bevan M.W."/>
            <person name="Leroy P."/>
            <person name="Li P."/>
            <person name="You F.M."/>
            <person name="Sun Q."/>
            <person name="Liu Z."/>
            <person name="Lyons E."/>
            <person name="Wicker T."/>
            <person name="Salzberg S.L."/>
            <person name="Devos K.M."/>
            <person name="Dvorak J."/>
        </authorList>
    </citation>
    <scope>NUCLEOTIDE SEQUENCE [LARGE SCALE GENOMIC DNA]</scope>
    <source>
        <strain evidence="8">cv. AL8/78</strain>
    </source>
</reference>
<evidence type="ECO:0000313" key="9">
    <source>
        <dbReference type="Proteomes" id="UP000015105"/>
    </source>
</evidence>
<dbReference type="InterPro" id="IPR056280">
    <property type="entry name" value="AIPP2-like_SPOC"/>
</dbReference>
<evidence type="ECO:0000313" key="8">
    <source>
        <dbReference type="EnsemblPlants" id="AET1Gv20495600.22"/>
    </source>
</evidence>
<evidence type="ECO:0000256" key="2">
    <source>
        <dbReference type="ARBA" id="ARBA00022771"/>
    </source>
</evidence>